<accession>A0A6V8HD99</accession>
<feature type="compositionally biased region" description="Polar residues" evidence="1">
    <location>
        <begin position="402"/>
        <end position="412"/>
    </location>
</feature>
<feature type="compositionally biased region" description="Low complexity" evidence="1">
    <location>
        <begin position="102"/>
        <end position="111"/>
    </location>
</feature>
<name>A0A6V8HD99_TALPI</name>
<gene>
    <name evidence="3" type="ORF">TCE0_033r09065</name>
</gene>
<keyword evidence="2" id="KW-0472">Membrane</keyword>
<feature type="region of interest" description="Disordered" evidence="1">
    <location>
        <begin position="194"/>
        <end position="249"/>
    </location>
</feature>
<sequence length="412" mass="45363">MYIPSIPARQLLAARSTGMSGTNATGLGVGIAVVGSILALVSIFVMVRRLRVREAEPRLLPGRYMKNLWWKWTPRSRGGFNRSRQMTTTLTADLSPSAGLVSNNNDTTTSNPPQRGQSIRSIITLPSYSRLPKEEEQVIAREGEREGMDMVVEFPETNEEEESRREEEMESLYQIRLRRREELADRDERRRLRREARAAGDTARLQQLSRDSLAAREANATRPSASAMLAEHQSRGRHRRISSVTYAEIGHVRHDGSRIRANSNDSDQRPLLDTARQSTQSILTMQSQARSSVSGISTLSASLHSGDDDTPPSESAIEDGDLSTAHIPPPSYDYDDWGEAPAYESPIARTRGEAEQSLLSQTLPQIRIDTASPANSTLVSPAATAAPASHQPDSDMPENASHAANETARPSS</sequence>
<dbReference type="AlphaFoldDB" id="A0A6V8HD99"/>
<keyword evidence="4" id="KW-1185">Reference proteome</keyword>
<proteinExistence type="predicted"/>
<evidence type="ECO:0000313" key="3">
    <source>
        <dbReference type="EMBL" id="GAM38385.1"/>
    </source>
</evidence>
<reference evidence="4" key="1">
    <citation type="journal article" date="2015" name="Genome Announc.">
        <title>Draft genome sequence of Talaromyces cellulolyticus strain Y-94, a source of lignocellulosic biomass-degrading enzymes.</title>
        <authorList>
            <person name="Fujii T."/>
            <person name="Koike H."/>
            <person name="Sawayama S."/>
            <person name="Yano S."/>
            <person name="Inoue H."/>
        </authorList>
    </citation>
    <scope>NUCLEOTIDE SEQUENCE [LARGE SCALE GENOMIC DNA]</scope>
    <source>
        <strain evidence="4">Y-94</strain>
    </source>
</reference>
<dbReference type="EMBL" id="DF933829">
    <property type="protein sequence ID" value="GAM38385.1"/>
    <property type="molecule type" value="Genomic_DNA"/>
</dbReference>
<feature type="region of interest" description="Disordered" evidence="1">
    <location>
        <begin position="95"/>
        <end position="117"/>
    </location>
</feature>
<evidence type="ECO:0000256" key="1">
    <source>
        <dbReference type="SAM" id="MobiDB-lite"/>
    </source>
</evidence>
<feature type="compositionally biased region" description="Polar residues" evidence="1">
    <location>
        <begin position="286"/>
        <end position="303"/>
    </location>
</feature>
<organism evidence="3 4">
    <name type="scientific">Talaromyces pinophilus</name>
    <name type="common">Penicillium pinophilum</name>
    <dbReference type="NCBI Taxonomy" id="128442"/>
    <lineage>
        <taxon>Eukaryota</taxon>
        <taxon>Fungi</taxon>
        <taxon>Dikarya</taxon>
        <taxon>Ascomycota</taxon>
        <taxon>Pezizomycotina</taxon>
        <taxon>Eurotiomycetes</taxon>
        <taxon>Eurotiomycetidae</taxon>
        <taxon>Eurotiales</taxon>
        <taxon>Trichocomaceae</taxon>
        <taxon>Talaromyces</taxon>
        <taxon>Talaromyces sect. Talaromyces</taxon>
    </lineage>
</organism>
<feature type="transmembrane region" description="Helical" evidence="2">
    <location>
        <begin position="27"/>
        <end position="47"/>
    </location>
</feature>
<feature type="region of interest" description="Disordered" evidence="1">
    <location>
        <begin position="286"/>
        <end position="412"/>
    </location>
</feature>
<dbReference type="Proteomes" id="UP000053095">
    <property type="component" value="Unassembled WGS sequence"/>
</dbReference>
<evidence type="ECO:0000256" key="2">
    <source>
        <dbReference type="SAM" id="Phobius"/>
    </source>
</evidence>
<keyword evidence="2" id="KW-0812">Transmembrane</keyword>
<feature type="compositionally biased region" description="Acidic residues" evidence="1">
    <location>
        <begin position="308"/>
        <end position="321"/>
    </location>
</feature>
<keyword evidence="2" id="KW-1133">Transmembrane helix</keyword>
<evidence type="ECO:0000313" key="4">
    <source>
        <dbReference type="Proteomes" id="UP000053095"/>
    </source>
</evidence>
<comment type="caution">
    <text evidence="3">The sequence shown here is derived from an EMBL/GenBank/DDBJ whole genome shotgun (WGS) entry which is preliminary data.</text>
</comment>
<protein>
    <submittedName>
        <fullName evidence="3">Uncharacterized protein</fullName>
    </submittedName>
</protein>